<dbReference type="InterPro" id="IPR013103">
    <property type="entry name" value="RVT_2"/>
</dbReference>
<sequence length="1606" mass="182237">MAAEVPQTLEYKGGQLNAAPVLEDFQDSPDDEEDTSRSQEYIDVLEEEYQHKPELRPTKDVEAKYNKVKAKLALLSSSASASKALMVKNKSLIAESYECDKEEVSSDDNEMVKVKVLMALAEDNDDVNKEGARNGEWVKISMRKLHTLLEIEDNDDTKNYIDYLCIDLNYFEKQRNNLMSKHKDLVQEPNICKEQLLLLKQAKLDFLTMQHVNNESLVCSTPLPLLEKLGVAEPVSGPKTTKSILKSNYTFKADALKGIIINELSSAPSKGNRSASASKVNSAPTGKLNNYDEKGGTIFNSNKEVVMIAPRVIDVYVLDMTSSAQESCFYAKASENLNWLWHTRLAHLNFKTINKLAKKSCYWNKRDETRIVIKNKARHVAQGYNQQEGIDFDETFAPIIRLEAIKIFLACATYMNFIVYQIDVKSAFLNGKLKEEFYVKQPLGFESSEFPNHVVAPTTAKQRLAKKNELKAKGTLLMALLDKHKLKFNIHKDAKSLMEAIKKRSPRDTRNKDTQRGTVPVKTSTSNALVSQCDGVGSYDWSFQANEEPTNYALMAFTSSSSSSSDSEVALCSKACSESVEARLVVYQQNENVFEEDIKLLKLNDMLRDNALVEIRKKFETVKKERDELKHTLEKFQTSLKNLNVSVPTSQVHDRYKSSDRYHAVPPPYTGTFMPLKLDLVFHDAPTASKTVPTVFNVKPSTTKPTKETSQSNRPSAPIIEDWIFDSEDEYEGEPMPIQKEPSFVQTSKHVKTPRTSVKSVKHPKQAKNLRKDFPKSRANGPKPIRNHAMKVNHQNSARMTHPHSNKHVIPTAVLTRSRLIPLNAARPVTTAIPQTNVKHQRPTKHQALKDKGIIDSGCSRHMIRNISYLSDFEEINRGYAAFGGNPKGGKITGKDSFLPIPFWAEAVNTACYVQNKVLVTKPYNKTPYKLLLDRTPSIGFMRPFGCPVTIVNTLDPLGKFDRKADEGFLVGYSVSRKAFRVFNSTTRIVQETLHIKFIKNQPNVAGSGPKWLFDIDTLTQTMNYHPVIIGNQPNHNADSQNTDAAFDDKENESEVHVSPSSSDKPKKHDEKAKREAKEKSPVDLSIGVRDLSDEFEEFYINSTNRFTAAIQNFKLVKKSSFVDPSQYPDDPDMPALEDIVYSDDEEDVGAEANFSNLETSITVCPIQTTRVHKDHPVTQIIGDLSSSTQTRSMTRMVKEQGGLTETHDEDFHTQEVYVYQPLAFEDPNYPDKVYKVVKALYGLPQALRAWYETLANYLLENGFQRGKIDQTLLIKNQKDGKSASTPIDIEKPLLKDPDGEDLNVNIYRRMHLNRGKITELDANEDVTLVDVDAKVEMDDTDEAVPDEVEEVLEVVTVAKLMTNVVTTTAPITTDAQVPKTSAPRRRRGVVIQDPEETTNKQRIDKDAKELKRQLQIIVNDDDDDIYTEATPLASKVPVVDYQIHHENNKPYYKIIRADGTHKLFLSFITLLKIFDREDLKTLWKIVKERFESIKPKNFSDYFLLNTLKIMFEKPNVEANVWRDQKGRYGLGKVKSWKLFESCGVHIITLTTTKLIFLVEKKYPLTHFILEQMLNNVRLEVEKESEISLELLRLVRRQLNEGYVPK</sequence>
<feature type="coiled-coil region" evidence="3">
    <location>
        <begin position="612"/>
        <end position="646"/>
    </location>
</feature>
<dbReference type="EMBL" id="BKCJ010004213">
    <property type="protein sequence ID" value="GEU59688.1"/>
    <property type="molecule type" value="Genomic_DNA"/>
</dbReference>
<reference evidence="7" key="1">
    <citation type="journal article" date="2019" name="Sci. Rep.">
        <title>Draft genome of Tanacetum cinerariifolium, the natural source of mosquito coil.</title>
        <authorList>
            <person name="Yamashiro T."/>
            <person name="Shiraishi A."/>
            <person name="Satake H."/>
            <person name="Nakayama K."/>
        </authorList>
    </citation>
    <scope>NUCLEOTIDE SEQUENCE</scope>
</reference>
<dbReference type="PANTHER" id="PTHR42648">
    <property type="entry name" value="TRANSPOSASE, PUTATIVE-RELATED"/>
    <property type="match status" value="1"/>
</dbReference>
<keyword evidence="1" id="KW-0479">Metal-binding</keyword>
<feature type="compositionally biased region" description="Basic and acidic residues" evidence="4">
    <location>
        <begin position="1047"/>
        <end position="1056"/>
    </location>
</feature>
<keyword evidence="3" id="KW-0175">Coiled coil</keyword>
<dbReference type="GO" id="GO:0046872">
    <property type="term" value="F:metal ion binding"/>
    <property type="evidence" value="ECO:0007669"/>
    <property type="project" value="UniProtKB-KW"/>
</dbReference>
<feature type="region of interest" description="Disordered" evidence="4">
    <location>
        <begin position="1030"/>
        <end position="1082"/>
    </location>
</feature>
<organism evidence="7">
    <name type="scientific">Tanacetum cinerariifolium</name>
    <name type="common">Dalmatian daisy</name>
    <name type="synonym">Chrysanthemum cinerariifolium</name>
    <dbReference type="NCBI Taxonomy" id="118510"/>
    <lineage>
        <taxon>Eukaryota</taxon>
        <taxon>Viridiplantae</taxon>
        <taxon>Streptophyta</taxon>
        <taxon>Embryophyta</taxon>
        <taxon>Tracheophyta</taxon>
        <taxon>Spermatophyta</taxon>
        <taxon>Magnoliopsida</taxon>
        <taxon>eudicotyledons</taxon>
        <taxon>Gunneridae</taxon>
        <taxon>Pentapetalae</taxon>
        <taxon>asterids</taxon>
        <taxon>campanulids</taxon>
        <taxon>Asterales</taxon>
        <taxon>Asteraceae</taxon>
        <taxon>Asteroideae</taxon>
        <taxon>Anthemideae</taxon>
        <taxon>Anthemidinae</taxon>
        <taxon>Tanacetum</taxon>
    </lineage>
</organism>
<feature type="compositionally biased region" description="Acidic residues" evidence="4">
    <location>
        <begin position="24"/>
        <end position="34"/>
    </location>
</feature>
<evidence type="ECO:0000256" key="2">
    <source>
        <dbReference type="ARBA" id="ARBA00022801"/>
    </source>
</evidence>
<feature type="compositionally biased region" description="Basic and acidic residues" evidence="4">
    <location>
        <begin position="1064"/>
        <end position="1082"/>
    </location>
</feature>
<feature type="compositionally biased region" description="Polar residues" evidence="4">
    <location>
        <begin position="745"/>
        <end position="759"/>
    </location>
</feature>
<dbReference type="InterPro" id="IPR057670">
    <property type="entry name" value="SH3_retrovirus"/>
</dbReference>
<evidence type="ECO:0000259" key="5">
    <source>
        <dbReference type="Pfam" id="PF07727"/>
    </source>
</evidence>
<evidence type="ECO:0000259" key="6">
    <source>
        <dbReference type="Pfam" id="PF25597"/>
    </source>
</evidence>
<feature type="compositionally biased region" description="Basic and acidic residues" evidence="4">
    <location>
        <begin position="502"/>
        <end position="515"/>
    </location>
</feature>
<dbReference type="GO" id="GO:0016787">
    <property type="term" value="F:hydrolase activity"/>
    <property type="evidence" value="ECO:0007669"/>
    <property type="project" value="UniProtKB-KW"/>
</dbReference>
<comment type="caution">
    <text evidence="7">The sequence shown here is derived from an EMBL/GenBank/DDBJ whole genome shotgun (WGS) entry which is preliminary data.</text>
</comment>
<accession>A0A6L2LDA3</accession>
<feature type="domain" description="Retroviral polymerase SH3-like" evidence="6">
    <location>
        <begin position="958"/>
        <end position="1002"/>
    </location>
</feature>
<evidence type="ECO:0000256" key="3">
    <source>
        <dbReference type="SAM" id="Coils"/>
    </source>
</evidence>
<evidence type="ECO:0000313" key="7">
    <source>
        <dbReference type="EMBL" id="GEU59688.1"/>
    </source>
</evidence>
<feature type="compositionally biased region" description="Polar residues" evidence="4">
    <location>
        <begin position="1032"/>
        <end position="1044"/>
    </location>
</feature>
<feature type="region of interest" description="Disordered" evidence="4">
    <location>
        <begin position="268"/>
        <end position="288"/>
    </location>
</feature>
<feature type="region of interest" description="Disordered" evidence="4">
    <location>
        <begin position="502"/>
        <end position="521"/>
    </location>
</feature>
<gene>
    <name evidence="7" type="ORF">Tci_031666</name>
</gene>
<feature type="domain" description="Reverse transcriptase Ty1/copia-type" evidence="5">
    <location>
        <begin position="358"/>
        <end position="455"/>
    </location>
</feature>
<evidence type="ECO:0000256" key="1">
    <source>
        <dbReference type="ARBA" id="ARBA00022723"/>
    </source>
</evidence>
<dbReference type="PANTHER" id="PTHR42648:SF32">
    <property type="entry name" value="RIBONUCLEASE H-LIKE DOMAIN, GAG-PRE-INTEGRASE DOMAIN PROTEIN-RELATED"/>
    <property type="match status" value="1"/>
</dbReference>
<keyword evidence="2" id="KW-0378">Hydrolase</keyword>
<dbReference type="Pfam" id="PF25597">
    <property type="entry name" value="SH3_retrovirus"/>
    <property type="match status" value="1"/>
</dbReference>
<feature type="domain" description="Reverse transcriptase Ty1/copia-type" evidence="5">
    <location>
        <begin position="1215"/>
        <end position="1281"/>
    </location>
</feature>
<proteinExistence type="predicted"/>
<name>A0A6L2LDA3_TANCI</name>
<protein>
    <submittedName>
        <fullName evidence="7">Retrovirus-related Pol polyprotein from transposon TNT 1-94</fullName>
    </submittedName>
</protein>
<feature type="region of interest" description="Disordered" evidence="4">
    <location>
        <begin position="745"/>
        <end position="767"/>
    </location>
</feature>
<feature type="region of interest" description="Disordered" evidence="4">
    <location>
        <begin position="1"/>
        <end position="38"/>
    </location>
</feature>
<dbReference type="Pfam" id="PF07727">
    <property type="entry name" value="RVT_2"/>
    <property type="match status" value="2"/>
</dbReference>
<evidence type="ECO:0000256" key="4">
    <source>
        <dbReference type="SAM" id="MobiDB-lite"/>
    </source>
</evidence>
<dbReference type="InterPro" id="IPR039537">
    <property type="entry name" value="Retrotran_Ty1/copia-like"/>
</dbReference>